<keyword evidence="1" id="KW-0812">Transmembrane</keyword>
<keyword evidence="1" id="KW-0472">Membrane</keyword>
<keyword evidence="1" id="KW-1133">Transmembrane helix</keyword>
<gene>
    <name evidence="2" type="ORF">OCBIM_22015480mg</name>
</gene>
<feature type="transmembrane region" description="Helical" evidence="1">
    <location>
        <begin position="66"/>
        <end position="89"/>
    </location>
</feature>
<dbReference type="AlphaFoldDB" id="A0A0L8FL48"/>
<evidence type="ECO:0000256" key="1">
    <source>
        <dbReference type="SAM" id="Phobius"/>
    </source>
</evidence>
<evidence type="ECO:0000313" key="2">
    <source>
        <dbReference type="EMBL" id="KOF65446.1"/>
    </source>
</evidence>
<dbReference type="EMBL" id="KQ429383">
    <property type="protein sequence ID" value="KOF65446.1"/>
    <property type="molecule type" value="Genomic_DNA"/>
</dbReference>
<proteinExistence type="predicted"/>
<accession>A0A0L8FL48</accession>
<sequence length="113" mass="12592">MPENMVRRRKECRFASGNGSSSVPSYFGTCLALPGFILMTDFYLAFFYMDTTDVKPTWIGSSKIVMLLWGFVLLVVVVVVVVVVMLALFNEMVRVNGAVTEPLADIVCYCVFS</sequence>
<feature type="transmembrane region" description="Helical" evidence="1">
    <location>
        <begin position="26"/>
        <end position="46"/>
    </location>
</feature>
<name>A0A0L8FL48_OCTBM</name>
<protein>
    <submittedName>
        <fullName evidence="2">Uncharacterized protein</fullName>
    </submittedName>
</protein>
<reference evidence="2" key="1">
    <citation type="submission" date="2015-07" db="EMBL/GenBank/DDBJ databases">
        <title>MeaNS - Measles Nucleotide Surveillance Program.</title>
        <authorList>
            <person name="Tran T."/>
            <person name="Druce J."/>
        </authorList>
    </citation>
    <scope>NUCLEOTIDE SEQUENCE</scope>
    <source>
        <strain evidence="2">UCB-OBI-ISO-001</strain>
        <tissue evidence="2">Gonad</tissue>
    </source>
</reference>
<organism evidence="2">
    <name type="scientific">Octopus bimaculoides</name>
    <name type="common">California two-spotted octopus</name>
    <dbReference type="NCBI Taxonomy" id="37653"/>
    <lineage>
        <taxon>Eukaryota</taxon>
        <taxon>Metazoa</taxon>
        <taxon>Spiralia</taxon>
        <taxon>Lophotrochozoa</taxon>
        <taxon>Mollusca</taxon>
        <taxon>Cephalopoda</taxon>
        <taxon>Coleoidea</taxon>
        <taxon>Octopodiformes</taxon>
        <taxon>Octopoda</taxon>
        <taxon>Incirrata</taxon>
        <taxon>Octopodidae</taxon>
        <taxon>Octopus</taxon>
    </lineage>
</organism>